<reference evidence="1 2" key="1">
    <citation type="submission" date="2012-02" db="EMBL/GenBank/DDBJ databases">
        <title>Complete genome sequence of Caldilinea aerophila DSM 14535 (= NBRC 102666).</title>
        <authorList>
            <person name="Oguchi A."/>
            <person name="Hosoyama A."/>
            <person name="Sekine M."/>
            <person name="Fukai R."/>
            <person name="Kato Y."/>
            <person name="Nakamura S."/>
            <person name="Hanada S."/>
            <person name="Yamazaki S."/>
            <person name="Fujita N."/>
        </authorList>
    </citation>
    <scope>NUCLEOTIDE SEQUENCE [LARGE SCALE GENOMIC DNA]</scope>
    <source>
        <strain evidence="2">DSM 14535 / JCM 11387 / NBRC 104270 / STL-6-O1</strain>
    </source>
</reference>
<dbReference type="STRING" id="926550.CLDAP_24010"/>
<evidence type="ECO:0000313" key="2">
    <source>
        <dbReference type="Proteomes" id="UP000007880"/>
    </source>
</evidence>
<dbReference type="Proteomes" id="UP000007880">
    <property type="component" value="Chromosome"/>
</dbReference>
<accession>I0I5A3</accession>
<protein>
    <submittedName>
        <fullName evidence="1">Uncharacterized protein</fullName>
    </submittedName>
</protein>
<keyword evidence="2" id="KW-1185">Reference proteome</keyword>
<dbReference type="AlphaFoldDB" id="I0I5A3"/>
<dbReference type="EMBL" id="AP012337">
    <property type="protein sequence ID" value="BAM00441.1"/>
    <property type="molecule type" value="Genomic_DNA"/>
</dbReference>
<organism evidence="1 2">
    <name type="scientific">Caldilinea aerophila (strain DSM 14535 / JCM 11387 / NBRC 104270 / STL-6-O1)</name>
    <dbReference type="NCBI Taxonomy" id="926550"/>
    <lineage>
        <taxon>Bacteria</taxon>
        <taxon>Bacillati</taxon>
        <taxon>Chloroflexota</taxon>
        <taxon>Caldilineae</taxon>
        <taxon>Caldilineales</taxon>
        <taxon>Caldilineaceae</taxon>
        <taxon>Caldilinea</taxon>
    </lineage>
</organism>
<evidence type="ECO:0000313" key="1">
    <source>
        <dbReference type="EMBL" id="BAM00441.1"/>
    </source>
</evidence>
<dbReference type="HOGENOM" id="CLU_2732398_0_0_0"/>
<dbReference type="KEGG" id="cap:CLDAP_24010"/>
<sequence>MDDLPSCNHSNWSETGLIIQTEAFHVKTIAEVKPERQQGWSDVTRSVAIAYSVEQVASLSILVRATETATR</sequence>
<proteinExistence type="predicted"/>
<name>I0I5A3_CALAS</name>
<gene>
    <name evidence="1" type="ordered locus">CLDAP_24010</name>
</gene>